<dbReference type="InterPro" id="IPR001460">
    <property type="entry name" value="PCN-bd_Tpept"/>
</dbReference>
<dbReference type="KEGG" id="hcm:HCD_03790"/>
<dbReference type="STRING" id="1163745.HCD_03790"/>
<dbReference type="HOGENOM" id="CLU_009289_6_4_7"/>
<dbReference type="AlphaFoldDB" id="I0ES55"/>
<dbReference type="eggNOG" id="COG0768">
    <property type="taxonomic scope" value="Bacteria"/>
</dbReference>
<evidence type="ECO:0000256" key="3">
    <source>
        <dbReference type="ARBA" id="ARBA00023136"/>
    </source>
</evidence>
<dbReference type="PATRIC" id="fig|1163745.3.peg.804"/>
<evidence type="ECO:0000259" key="5">
    <source>
        <dbReference type="Pfam" id="PF00905"/>
    </source>
</evidence>
<protein>
    <submittedName>
        <fullName evidence="7">Cell division protein</fullName>
    </submittedName>
</protein>
<comment type="subcellular location">
    <subcellularLocation>
        <location evidence="1">Membrane</location>
    </subcellularLocation>
</comment>
<accession>I0ES55</accession>
<organism evidence="7 8">
    <name type="scientific">Helicobacter cetorum (strain ATCC BAA-540 / CCUG 52418 / MIT 99-5656)</name>
    <dbReference type="NCBI Taxonomy" id="1163745"/>
    <lineage>
        <taxon>Bacteria</taxon>
        <taxon>Pseudomonadati</taxon>
        <taxon>Campylobacterota</taxon>
        <taxon>Epsilonproteobacteria</taxon>
        <taxon>Campylobacterales</taxon>
        <taxon>Helicobacteraceae</taxon>
        <taxon>Helicobacter</taxon>
    </lineage>
</organism>
<dbReference type="RefSeq" id="WP_014659283.1">
    <property type="nucleotide sequence ID" value="NC_017735.1"/>
</dbReference>
<feature type="transmembrane region" description="Helical" evidence="4">
    <location>
        <begin position="24"/>
        <end position="47"/>
    </location>
</feature>
<dbReference type="GO" id="GO:0008658">
    <property type="term" value="F:penicillin binding"/>
    <property type="evidence" value="ECO:0007669"/>
    <property type="project" value="InterPro"/>
</dbReference>
<evidence type="ECO:0000256" key="1">
    <source>
        <dbReference type="ARBA" id="ARBA00004370"/>
    </source>
</evidence>
<dbReference type="SUPFAM" id="SSF56519">
    <property type="entry name" value="Penicillin binding protein dimerisation domain"/>
    <property type="match status" value="1"/>
</dbReference>
<dbReference type="InterPro" id="IPR036138">
    <property type="entry name" value="PBP_dimer_sf"/>
</dbReference>
<dbReference type="InterPro" id="IPR012338">
    <property type="entry name" value="Beta-lactam/transpept-like"/>
</dbReference>
<dbReference type="PANTHER" id="PTHR30627">
    <property type="entry name" value="PEPTIDOGLYCAN D,D-TRANSPEPTIDASE"/>
    <property type="match status" value="1"/>
</dbReference>
<keyword evidence="7" id="KW-0132">Cell division</keyword>
<dbReference type="GO" id="GO:0051301">
    <property type="term" value="P:cell division"/>
    <property type="evidence" value="ECO:0007669"/>
    <property type="project" value="UniProtKB-KW"/>
</dbReference>
<evidence type="ECO:0000256" key="2">
    <source>
        <dbReference type="ARBA" id="ARBA00022645"/>
    </source>
</evidence>
<keyword evidence="2" id="KW-0378">Hydrolase</keyword>
<dbReference type="OrthoDB" id="9789078at2"/>
<dbReference type="InterPro" id="IPR005311">
    <property type="entry name" value="PBP_dimer"/>
</dbReference>
<dbReference type="EMBL" id="CP003481">
    <property type="protein sequence ID" value="AFI05774.1"/>
    <property type="molecule type" value="Genomic_DNA"/>
</dbReference>
<keyword evidence="2" id="KW-0645">Protease</keyword>
<dbReference type="Gene3D" id="3.30.450.330">
    <property type="match status" value="1"/>
</dbReference>
<sequence length="614" mass="69276">MDTKNIETSFNSERFLQTQKYKSVLTTLVFLVLFLFFLVVAFIKAVFPRTNMPTLIISKQDVATRGTIYSQDNYSLASSQKLFKLGFDTRFLNPDKKDFFIDFLSIYSNISKKSLKNALNTKGYTTLAYDLTPNTAANLKDLNKKFLAFGVFQNFKDKHNKVWQKQGLDIEVSGVSRHYPYQSSLEPIVGYVQKQEEEKLTLTTGKKGVEKSQNHLLKAQQNGIRTGKRDVSFNFIQNHSYTEHERLDGYEVYLSIPLKLQKEIETLLDAAKDKLKAKEILVGIINPKSGEILSLATSNRFNPNTIKTSDYENLNLSIAEKVFEPGSTIKPIVYSLLLEKSLINPKERINLNNGYYQLGKYTIKDDFIPSKKATIEDILIKSSNVGMIKITQNLSPKDFYNGLLGYGFAQKTGIDLSLEATGKIPPLNAFKREVLKGSISYGYGLNATFLQLLRAYAVFSNEGKLCTPYLVQRKTAPNGDIYIPSQKPAFQAISQKSARKMRKTLLKVVRYGTGKNAQFEGLYVGGKTGTARIAKNGSYSEESYNSSFFGFVEDERQVFTIGVVILGSHGKEEYYASKIAAPIFKEITEILVRYHYLSPSIAIQNALEKTKNTK</sequence>
<evidence type="ECO:0000313" key="7">
    <source>
        <dbReference type="EMBL" id="AFI05774.1"/>
    </source>
</evidence>
<dbReference type="Pfam" id="PF03717">
    <property type="entry name" value="PBP_dimer"/>
    <property type="match status" value="1"/>
</dbReference>
<dbReference type="SUPFAM" id="SSF56601">
    <property type="entry name" value="beta-lactamase/transpeptidase-like"/>
    <property type="match status" value="1"/>
</dbReference>
<keyword evidence="2" id="KW-0121">Carboxypeptidase</keyword>
<dbReference type="GO" id="GO:0004180">
    <property type="term" value="F:carboxypeptidase activity"/>
    <property type="evidence" value="ECO:0007669"/>
    <property type="project" value="UniProtKB-KW"/>
</dbReference>
<dbReference type="PANTHER" id="PTHR30627:SF1">
    <property type="entry name" value="PEPTIDOGLYCAN D,D-TRANSPEPTIDASE FTSI"/>
    <property type="match status" value="1"/>
</dbReference>
<name>I0ES55_HELCM</name>
<dbReference type="GO" id="GO:0071555">
    <property type="term" value="P:cell wall organization"/>
    <property type="evidence" value="ECO:0007669"/>
    <property type="project" value="TreeGrafter"/>
</dbReference>
<evidence type="ECO:0000259" key="6">
    <source>
        <dbReference type="Pfam" id="PF03717"/>
    </source>
</evidence>
<feature type="domain" description="Penicillin-binding protein dimerisation" evidence="6">
    <location>
        <begin position="62"/>
        <end position="232"/>
    </location>
</feature>
<feature type="domain" description="Penicillin-binding protein transpeptidase" evidence="5">
    <location>
        <begin position="282"/>
        <end position="589"/>
    </location>
</feature>
<keyword evidence="4" id="KW-1133">Transmembrane helix</keyword>
<keyword evidence="8" id="KW-1185">Reference proteome</keyword>
<gene>
    <name evidence="7" type="ordered locus">HCD_03790</name>
</gene>
<evidence type="ECO:0000256" key="4">
    <source>
        <dbReference type="SAM" id="Phobius"/>
    </source>
</evidence>
<evidence type="ECO:0000313" key="8">
    <source>
        <dbReference type="Proteomes" id="UP000005013"/>
    </source>
</evidence>
<reference evidence="7 8" key="1">
    <citation type="journal article" date="2013" name="PLoS ONE">
        <title>Sequence Divergence and Conservation in Genomes ofHelicobacter cetorum Strains from a Dolphin and a Whale.</title>
        <authorList>
            <person name="Kersulyte D."/>
            <person name="Rossi M."/>
            <person name="Berg D.E."/>
        </authorList>
    </citation>
    <scope>NUCLEOTIDE SEQUENCE [LARGE SCALE GENOMIC DNA]</scope>
    <source>
        <strain evidence="7 8">MIT 99-5656</strain>
    </source>
</reference>
<keyword evidence="3 4" id="KW-0472">Membrane</keyword>
<dbReference type="Proteomes" id="UP000005013">
    <property type="component" value="Chromosome"/>
</dbReference>
<keyword evidence="4" id="KW-0812">Transmembrane</keyword>
<dbReference type="Gene3D" id="3.40.710.10">
    <property type="entry name" value="DD-peptidase/beta-lactamase superfamily"/>
    <property type="match status" value="1"/>
</dbReference>
<dbReference type="GO" id="GO:0005886">
    <property type="term" value="C:plasma membrane"/>
    <property type="evidence" value="ECO:0007669"/>
    <property type="project" value="TreeGrafter"/>
</dbReference>
<dbReference type="Gene3D" id="3.90.1310.10">
    <property type="entry name" value="Penicillin-binding protein 2a (Domain 2)"/>
    <property type="match status" value="1"/>
</dbReference>
<dbReference type="Pfam" id="PF00905">
    <property type="entry name" value="Transpeptidase"/>
    <property type="match status" value="1"/>
</dbReference>
<keyword evidence="7" id="KW-0131">Cell cycle</keyword>
<dbReference type="InterPro" id="IPR050515">
    <property type="entry name" value="Beta-lactam/transpept"/>
</dbReference>
<proteinExistence type="predicted"/>